<keyword evidence="1" id="KW-0472">Membrane</keyword>
<accession>T1ABB0</accession>
<feature type="transmembrane region" description="Helical" evidence="1">
    <location>
        <begin position="183"/>
        <end position="204"/>
    </location>
</feature>
<feature type="transmembrane region" description="Helical" evidence="1">
    <location>
        <begin position="28"/>
        <end position="50"/>
    </location>
</feature>
<organism evidence="2">
    <name type="scientific">mine drainage metagenome</name>
    <dbReference type="NCBI Taxonomy" id="410659"/>
    <lineage>
        <taxon>unclassified sequences</taxon>
        <taxon>metagenomes</taxon>
        <taxon>ecological metagenomes</taxon>
    </lineage>
</organism>
<protein>
    <submittedName>
        <fullName evidence="2">Uncharacterized protein</fullName>
    </submittedName>
</protein>
<reference evidence="2" key="2">
    <citation type="journal article" date="2014" name="ISME J.">
        <title>Microbial stratification in low pH oxic and suboxic macroscopic growths along an acid mine drainage.</title>
        <authorList>
            <person name="Mendez-Garcia C."/>
            <person name="Mesa V."/>
            <person name="Sprenger R.R."/>
            <person name="Richter M."/>
            <person name="Diez M.S."/>
            <person name="Solano J."/>
            <person name="Bargiela R."/>
            <person name="Golyshina O.V."/>
            <person name="Manteca A."/>
            <person name="Ramos J.L."/>
            <person name="Gallego J.R."/>
            <person name="Llorente I."/>
            <person name="Martins Dos Santos V.A."/>
            <person name="Jensen O.N."/>
            <person name="Pelaez A.I."/>
            <person name="Sanchez J."/>
            <person name="Ferrer M."/>
        </authorList>
    </citation>
    <scope>NUCLEOTIDE SEQUENCE</scope>
</reference>
<comment type="caution">
    <text evidence="2">The sequence shown here is derived from an EMBL/GenBank/DDBJ whole genome shotgun (WGS) entry which is preliminary data.</text>
</comment>
<gene>
    <name evidence="2" type="ORF">B2A_06150</name>
</gene>
<sequence>MAQVENSAPWYCPINEQIYDSWSSETPIAFAAILIAFAIAAIIFMVGAALKNDRIRNFGIGELYEAIASAMIVGLFLYVSAVAFGIIPSLFVGTINPYATAFHLMLSTIQQAENVFSSLYNVFILDSFYVSINVELDLPILGAPPMSLLTQIYALPLEILVIEPTQVLASFIIEGITAIYAEYYLLVFFSVASIPVFLVPGVIFRAIFPTRALGGMLIALAMGFYIIMPTMFAIAYYFTAPNILQTLSTASVQLNRFGANSGAITNALTPDSPVVLQITSAQSAMSSFWLLILFYPLLIIAVTYAFVTQIASFIGGAAQTSSRMRTFI</sequence>
<dbReference type="EMBL" id="AUZZ01004325">
    <property type="protein sequence ID" value="EQD54068.1"/>
    <property type="molecule type" value="Genomic_DNA"/>
</dbReference>
<proteinExistence type="predicted"/>
<feature type="transmembrane region" description="Helical" evidence="1">
    <location>
        <begin position="62"/>
        <end position="87"/>
    </location>
</feature>
<evidence type="ECO:0000313" key="2">
    <source>
        <dbReference type="EMBL" id="EQD54068.1"/>
    </source>
</evidence>
<keyword evidence="1" id="KW-1133">Transmembrane helix</keyword>
<keyword evidence="1" id="KW-0812">Transmembrane</keyword>
<feature type="transmembrane region" description="Helical" evidence="1">
    <location>
        <begin position="288"/>
        <end position="315"/>
    </location>
</feature>
<dbReference type="AlphaFoldDB" id="T1ABB0"/>
<evidence type="ECO:0000256" key="1">
    <source>
        <dbReference type="SAM" id="Phobius"/>
    </source>
</evidence>
<feature type="transmembrane region" description="Helical" evidence="1">
    <location>
        <begin position="216"/>
        <end position="238"/>
    </location>
</feature>
<reference evidence="2" key="1">
    <citation type="submission" date="2013-08" db="EMBL/GenBank/DDBJ databases">
        <authorList>
            <person name="Mendez C."/>
            <person name="Richter M."/>
            <person name="Ferrer M."/>
            <person name="Sanchez J."/>
        </authorList>
    </citation>
    <scope>NUCLEOTIDE SEQUENCE</scope>
</reference>
<name>T1ABB0_9ZZZZ</name>